<feature type="binding site" evidence="6">
    <location>
        <position position="37"/>
    </location>
    <ligand>
        <name>ATP</name>
        <dbReference type="ChEBI" id="CHEBI:30616"/>
    </ligand>
</feature>
<keyword evidence="4" id="KW-0418">Kinase</keyword>
<evidence type="ECO:0000313" key="9">
    <source>
        <dbReference type="EMBL" id="CAK9873623.1"/>
    </source>
</evidence>
<feature type="domain" description="Protein kinase" evidence="8">
    <location>
        <begin position="9"/>
        <end position="288"/>
    </location>
</feature>
<dbReference type="InterPro" id="IPR052059">
    <property type="entry name" value="CR_Ser/Thr_kinase"/>
</dbReference>
<name>A0ABP1BE59_9BRYO</name>
<keyword evidence="3 6" id="KW-0547">Nucleotide-binding</keyword>
<dbReference type="InterPro" id="IPR011009">
    <property type="entry name" value="Kinase-like_dom_sf"/>
</dbReference>
<dbReference type="Pfam" id="PF07714">
    <property type="entry name" value="PK_Tyr_Ser-Thr"/>
    <property type="match status" value="1"/>
</dbReference>
<dbReference type="SUPFAM" id="SSF56112">
    <property type="entry name" value="Protein kinase-like (PK-like)"/>
    <property type="match status" value="1"/>
</dbReference>
<comment type="similarity">
    <text evidence="7">Belongs to the protein kinase superfamily.</text>
</comment>
<evidence type="ECO:0000256" key="7">
    <source>
        <dbReference type="RuleBase" id="RU000304"/>
    </source>
</evidence>
<dbReference type="Gene3D" id="3.30.200.20">
    <property type="entry name" value="Phosphorylase Kinase, domain 1"/>
    <property type="match status" value="1"/>
</dbReference>
<dbReference type="PANTHER" id="PTHR47973">
    <property type="entry name" value="CYSTEINE-RICH RECEPTOR-LIKE PROTEIN KINASE 3"/>
    <property type="match status" value="1"/>
</dbReference>
<dbReference type="PROSITE" id="PS00107">
    <property type="entry name" value="PROTEIN_KINASE_ATP"/>
    <property type="match status" value="1"/>
</dbReference>
<proteinExistence type="inferred from homology"/>
<evidence type="ECO:0000256" key="6">
    <source>
        <dbReference type="PROSITE-ProRule" id="PRU10141"/>
    </source>
</evidence>
<keyword evidence="2" id="KW-0808">Transferase</keyword>
<evidence type="ECO:0000259" key="8">
    <source>
        <dbReference type="PROSITE" id="PS50011"/>
    </source>
</evidence>
<evidence type="ECO:0000313" key="10">
    <source>
        <dbReference type="Proteomes" id="UP001497522"/>
    </source>
</evidence>
<keyword evidence="1 7" id="KW-0723">Serine/threonine-protein kinase</keyword>
<dbReference type="Proteomes" id="UP001497522">
    <property type="component" value="Chromosome 3"/>
</dbReference>
<keyword evidence="5 6" id="KW-0067">ATP-binding</keyword>
<keyword evidence="10" id="KW-1185">Reference proteome</keyword>
<evidence type="ECO:0000256" key="4">
    <source>
        <dbReference type="ARBA" id="ARBA00022777"/>
    </source>
</evidence>
<dbReference type="Gene3D" id="1.10.510.10">
    <property type="entry name" value="Transferase(Phosphotransferase) domain 1"/>
    <property type="match status" value="1"/>
</dbReference>
<reference evidence="9" key="1">
    <citation type="submission" date="2024-03" db="EMBL/GenBank/DDBJ databases">
        <authorList>
            <consortium name="ELIXIR-Norway"/>
            <consortium name="Elixir Norway"/>
        </authorList>
    </citation>
    <scope>NUCLEOTIDE SEQUENCE</scope>
</reference>
<evidence type="ECO:0000256" key="5">
    <source>
        <dbReference type="ARBA" id="ARBA00022840"/>
    </source>
</evidence>
<evidence type="ECO:0000256" key="2">
    <source>
        <dbReference type="ARBA" id="ARBA00022679"/>
    </source>
</evidence>
<dbReference type="InterPro" id="IPR017441">
    <property type="entry name" value="Protein_kinase_ATP_BS"/>
</dbReference>
<organism evidence="9 10">
    <name type="scientific">Sphagnum jensenii</name>
    <dbReference type="NCBI Taxonomy" id="128206"/>
    <lineage>
        <taxon>Eukaryota</taxon>
        <taxon>Viridiplantae</taxon>
        <taxon>Streptophyta</taxon>
        <taxon>Embryophyta</taxon>
        <taxon>Bryophyta</taxon>
        <taxon>Sphagnophytina</taxon>
        <taxon>Sphagnopsida</taxon>
        <taxon>Sphagnales</taxon>
        <taxon>Sphagnaceae</taxon>
        <taxon>Sphagnum</taxon>
    </lineage>
</organism>
<dbReference type="InterPro" id="IPR008271">
    <property type="entry name" value="Ser/Thr_kinase_AS"/>
</dbReference>
<protein>
    <recommendedName>
        <fullName evidence="8">Protein kinase domain-containing protein</fullName>
    </recommendedName>
</protein>
<accession>A0ABP1BE59</accession>
<dbReference type="InterPro" id="IPR000719">
    <property type="entry name" value="Prot_kinase_dom"/>
</dbReference>
<gene>
    <name evidence="9" type="ORF">CSSPJE1EN2_LOCUS16095</name>
</gene>
<evidence type="ECO:0000256" key="1">
    <source>
        <dbReference type="ARBA" id="ARBA00022527"/>
    </source>
</evidence>
<dbReference type="PROSITE" id="PS00108">
    <property type="entry name" value="PROTEIN_KINASE_ST"/>
    <property type="match status" value="1"/>
</dbReference>
<dbReference type="InterPro" id="IPR001245">
    <property type="entry name" value="Ser-Thr/Tyr_kinase_cat_dom"/>
</dbReference>
<sequence length="327" mass="36887">MLKLATNDFRPSNKLGEGGFGVIYKGILLDGTNVAVKLLNKSHQQASEFLNEIVLMTGVRHKNLVQVKGCSLQGTQRLIVFEFVENKNLAEALWDINNVLFLDWTMRFNICVGIAHGLIYLHEYLQPCIIHRDIKASNILLDKDLNPKIADFGLARLFPEDISHLSTAHIAGTMGYLSPEYATLGKLTEKVDVFSYGVLLLEIVSGRKSIDLSLETNKIYLLEWVHYLHEQDKLFDLIDQQLNNNILDDEARRVIDVALLCVQTSASRRPSMSHVLAMLLNGVDMEVVSKEDNSIHMMEFLNLLGFHHDVPNNHGNVEIELSTLDPN</sequence>
<dbReference type="CDD" id="cd14066">
    <property type="entry name" value="STKc_IRAK"/>
    <property type="match status" value="1"/>
</dbReference>
<evidence type="ECO:0000256" key="3">
    <source>
        <dbReference type="ARBA" id="ARBA00022741"/>
    </source>
</evidence>
<dbReference type="PROSITE" id="PS50011">
    <property type="entry name" value="PROTEIN_KINASE_DOM"/>
    <property type="match status" value="1"/>
</dbReference>
<dbReference type="EMBL" id="OZ023704">
    <property type="protein sequence ID" value="CAK9873623.1"/>
    <property type="molecule type" value="Genomic_DNA"/>
</dbReference>
<dbReference type="SMART" id="SM00220">
    <property type="entry name" value="S_TKc"/>
    <property type="match status" value="1"/>
</dbReference>